<keyword evidence="3" id="KW-1185">Reference proteome</keyword>
<proteinExistence type="predicted"/>
<dbReference type="WBParaSite" id="Pan_g17594.t2">
    <property type="protein sequence ID" value="Pan_g17594.t2"/>
    <property type="gene ID" value="Pan_g17594"/>
</dbReference>
<dbReference type="Proteomes" id="UP000492821">
    <property type="component" value="Unassembled WGS sequence"/>
</dbReference>
<reference evidence="3" key="1">
    <citation type="journal article" date="2013" name="Genetics">
        <title>The draft genome and transcriptome of Panagrellus redivivus are shaped by the harsh demands of a free-living lifestyle.</title>
        <authorList>
            <person name="Srinivasan J."/>
            <person name="Dillman A.R."/>
            <person name="Macchietto M.G."/>
            <person name="Heikkinen L."/>
            <person name="Lakso M."/>
            <person name="Fracchia K.M."/>
            <person name="Antoshechkin I."/>
            <person name="Mortazavi A."/>
            <person name="Wong G."/>
            <person name="Sternberg P.W."/>
        </authorList>
    </citation>
    <scope>NUCLEOTIDE SEQUENCE [LARGE SCALE GENOMIC DNA]</scope>
    <source>
        <strain evidence="3">MT8872</strain>
    </source>
</reference>
<reference evidence="4" key="2">
    <citation type="submission" date="2020-10" db="UniProtKB">
        <authorList>
            <consortium name="WormBaseParasite"/>
        </authorList>
    </citation>
    <scope>IDENTIFICATION</scope>
</reference>
<keyword evidence="2" id="KW-0472">Membrane</keyword>
<accession>A0A7E4V943</accession>
<feature type="transmembrane region" description="Helical" evidence="2">
    <location>
        <begin position="56"/>
        <end position="74"/>
    </location>
</feature>
<evidence type="ECO:0000313" key="4">
    <source>
        <dbReference type="WBParaSite" id="Pan_g17594.t2"/>
    </source>
</evidence>
<evidence type="ECO:0000313" key="3">
    <source>
        <dbReference type="Proteomes" id="UP000492821"/>
    </source>
</evidence>
<keyword evidence="2" id="KW-1133">Transmembrane helix</keyword>
<feature type="compositionally biased region" description="Polar residues" evidence="1">
    <location>
        <begin position="8"/>
        <end position="38"/>
    </location>
</feature>
<sequence>MSDITRRISVNTSDNSGDDSTPLTPANSADNLPSNNETANEDPPRPERRMNRCWKYTGYAALAICAIWYVKYFFDGVPQWRIEDIVKKYGKE</sequence>
<evidence type="ECO:0000256" key="2">
    <source>
        <dbReference type="SAM" id="Phobius"/>
    </source>
</evidence>
<name>A0A7E4V943_PANRE</name>
<protein>
    <submittedName>
        <fullName evidence="4">Transmembrane protein</fullName>
    </submittedName>
</protein>
<organism evidence="3 4">
    <name type="scientific">Panagrellus redivivus</name>
    <name type="common">Microworm</name>
    <dbReference type="NCBI Taxonomy" id="6233"/>
    <lineage>
        <taxon>Eukaryota</taxon>
        <taxon>Metazoa</taxon>
        <taxon>Ecdysozoa</taxon>
        <taxon>Nematoda</taxon>
        <taxon>Chromadorea</taxon>
        <taxon>Rhabditida</taxon>
        <taxon>Tylenchina</taxon>
        <taxon>Panagrolaimomorpha</taxon>
        <taxon>Panagrolaimoidea</taxon>
        <taxon>Panagrolaimidae</taxon>
        <taxon>Panagrellus</taxon>
    </lineage>
</organism>
<keyword evidence="2" id="KW-0812">Transmembrane</keyword>
<dbReference type="AlphaFoldDB" id="A0A7E4V943"/>
<evidence type="ECO:0000256" key="1">
    <source>
        <dbReference type="SAM" id="MobiDB-lite"/>
    </source>
</evidence>
<feature type="region of interest" description="Disordered" evidence="1">
    <location>
        <begin position="1"/>
        <end position="48"/>
    </location>
</feature>